<keyword evidence="3" id="KW-1185">Reference proteome</keyword>
<dbReference type="InterPro" id="IPR011049">
    <property type="entry name" value="Serralysin-like_metalloprot_C"/>
</dbReference>
<dbReference type="Proteomes" id="UP001596222">
    <property type="component" value="Unassembled WGS sequence"/>
</dbReference>
<evidence type="ECO:0000313" key="3">
    <source>
        <dbReference type="Proteomes" id="UP001596222"/>
    </source>
</evidence>
<feature type="chain" id="PRO_5047146462" evidence="1">
    <location>
        <begin position="43"/>
        <end position="146"/>
    </location>
</feature>
<sequence>MDDTRRNPARARTTTRRRIGRLAAAAATAALPAALLAAPVHADAPRSGAAAATAFCTVNGVPVFGAVINGTAGPDRIRCSVVGATDTVNGLGGNDNISVVVNRGRVNGGNDNDVITVLDNNGGVVDGGAGFDVCFVNGGTKVNCEV</sequence>
<dbReference type="SUPFAM" id="SSF51120">
    <property type="entry name" value="beta-Roll"/>
    <property type="match status" value="1"/>
</dbReference>
<dbReference type="RefSeq" id="WP_382048653.1">
    <property type="nucleotide sequence ID" value="NZ_JBHSKJ010000021.1"/>
</dbReference>
<proteinExistence type="predicted"/>
<dbReference type="Gene3D" id="2.160.20.160">
    <property type="match status" value="1"/>
</dbReference>
<gene>
    <name evidence="2" type="ORF">ACFPP6_29310</name>
</gene>
<evidence type="ECO:0000313" key="2">
    <source>
        <dbReference type="EMBL" id="MFC5148773.1"/>
    </source>
</evidence>
<comment type="caution">
    <text evidence="2">The sequence shown here is derived from an EMBL/GenBank/DDBJ whole genome shotgun (WGS) entry which is preliminary data.</text>
</comment>
<keyword evidence="1" id="KW-0732">Signal</keyword>
<dbReference type="EMBL" id="JBHSKJ010000021">
    <property type="protein sequence ID" value="MFC5148773.1"/>
    <property type="molecule type" value="Genomic_DNA"/>
</dbReference>
<feature type="signal peptide" evidence="1">
    <location>
        <begin position="1"/>
        <end position="42"/>
    </location>
</feature>
<dbReference type="InterPro" id="IPR006311">
    <property type="entry name" value="TAT_signal"/>
</dbReference>
<reference evidence="3" key="1">
    <citation type="journal article" date="2019" name="Int. J. Syst. Evol. Microbiol.">
        <title>The Global Catalogue of Microorganisms (GCM) 10K type strain sequencing project: providing services to taxonomists for standard genome sequencing and annotation.</title>
        <authorList>
            <consortium name="The Broad Institute Genomics Platform"/>
            <consortium name="The Broad Institute Genome Sequencing Center for Infectious Disease"/>
            <person name="Wu L."/>
            <person name="Ma J."/>
        </authorList>
    </citation>
    <scope>NUCLEOTIDE SEQUENCE [LARGE SCALE GENOMIC DNA]</scope>
    <source>
        <strain evidence="3">CGMCC 4.1641</strain>
    </source>
</reference>
<dbReference type="PROSITE" id="PS51318">
    <property type="entry name" value="TAT"/>
    <property type="match status" value="1"/>
</dbReference>
<name>A0ABW0A512_9ACTN</name>
<evidence type="ECO:0000256" key="1">
    <source>
        <dbReference type="SAM" id="SignalP"/>
    </source>
</evidence>
<organism evidence="2 3">
    <name type="scientific">Streptomyces aureoversilis</name>
    <dbReference type="NCBI Taxonomy" id="67277"/>
    <lineage>
        <taxon>Bacteria</taxon>
        <taxon>Bacillati</taxon>
        <taxon>Actinomycetota</taxon>
        <taxon>Actinomycetes</taxon>
        <taxon>Kitasatosporales</taxon>
        <taxon>Streptomycetaceae</taxon>
        <taxon>Streptomyces</taxon>
    </lineage>
</organism>
<protein>
    <submittedName>
        <fullName evidence="2">Uncharacterized protein</fullName>
    </submittedName>
</protein>
<accession>A0ABW0A512</accession>